<evidence type="ECO:0000313" key="10">
    <source>
        <dbReference type="EMBL" id="KAA5604922.1"/>
    </source>
</evidence>
<evidence type="ECO:0000313" key="11">
    <source>
        <dbReference type="Proteomes" id="UP000324065"/>
    </source>
</evidence>
<dbReference type="EMBL" id="VWPJ01000013">
    <property type="protein sequence ID" value="KAA5604922.1"/>
    <property type="molecule type" value="Genomic_DNA"/>
</dbReference>
<dbReference type="EC" id="2.7.7.7" evidence="3"/>
<dbReference type="InterPro" id="IPR017961">
    <property type="entry name" value="DNA_pol_Y-fam_little_finger"/>
</dbReference>
<proteinExistence type="inferred from homology"/>
<reference evidence="10 11" key="1">
    <citation type="submission" date="2019-09" db="EMBL/GenBank/DDBJ databases">
        <title>Genome sequence of Roseospira marina, one of the more divergent members of the non-sulfur purple photosynthetic bacterial family, the Rhodospirillaceae.</title>
        <authorList>
            <person name="Meyer T."/>
            <person name="Kyndt J."/>
        </authorList>
    </citation>
    <scope>NUCLEOTIDE SEQUENCE [LARGE SCALE GENOMIC DNA]</scope>
    <source>
        <strain evidence="10 11">DSM 15113</strain>
    </source>
</reference>
<keyword evidence="11" id="KW-1185">Reference proteome</keyword>
<evidence type="ECO:0000256" key="6">
    <source>
        <dbReference type="ARBA" id="ARBA00049244"/>
    </source>
</evidence>
<comment type="subunit">
    <text evidence="2">Monomer.</text>
</comment>
<keyword evidence="4" id="KW-0227">DNA damage</keyword>
<dbReference type="GO" id="GO:0003684">
    <property type="term" value="F:damaged DNA binding"/>
    <property type="evidence" value="ECO:0007669"/>
    <property type="project" value="InterPro"/>
</dbReference>
<comment type="function">
    <text evidence="5">Poorly processive, error-prone DNA polymerase involved in untargeted mutagenesis. Copies undamaged DNA at stalled replication forks, which arise in vivo from mismatched or misaligned primer ends. These misaligned primers can be extended by PolIV. Exhibits no 3'-5' exonuclease (proofreading) activity. May be involved in translesional synthesis, in conjunction with the beta clamp from PolIII.</text>
</comment>
<comment type="caution">
    <text evidence="10">The sequence shown here is derived from an EMBL/GenBank/DDBJ whole genome shotgun (WGS) entry which is preliminary data.</text>
</comment>
<organism evidence="10 11">
    <name type="scientific">Roseospira marina</name>
    <dbReference type="NCBI Taxonomy" id="140057"/>
    <lineage>
        <taxon>Bacteria</taxon>
        <taxon>Pseudomonadati</taxon>
        <taxon>Pseudomonadota</taxon>
        <taxon>Alphaproteobacteria</taxon>
        <taxon>Rhodospirillales</taxon>
        <taxon>Rhodospirillaceae</taxon>
        <taxon>Roseospira</taxon>
    </lineage>
</organism>
<dbReference type="RefSeq" id="WP_150063054.1">
    <property type="nucleotide sequence ID" value="NZ_JACHII010000012.1"/>
</dbReference>
<gene>
    <name evidence="10" type="ORF">F1188_13990</name>
</gene>
<dbReference type="InterPro" id="IPR043128">
    <property type="entry name" value="Rev_trsase/Diguanyl_cyclase"/>
</dbReference>
<dbReference type="CDD" id="cd03468">
    <property type="entry name" value="PolY_like"/>
    <property type="match status" value="1"/>
</dbReference>
<dbReference type="PANTHER" id="PTHR35369:SF2">
    <property type="entry name" value="BLR3025 PROTEIN"/>
    <property type="match status" value="1"/>
</dbReference>
<feature type="domain" description="UmuC" evidence="8">
    <location>
        <begin position="29"/>
        <end position="161"/>
    </location>
</feature>
<comment type="catalytic activity">
    <reaction evidence="6">
        <text>DNA(n) + a 2'-deoxyribonucleoside 5'-triphosphate = DNA(n+1) + diphosphate</text>
        <dbReference type="Rhea" id="RHEA:22508"/>
        <dbReference type="Rhea" id="RHEA-COMP:17339"/>
        <dbReference type="Rhea" id="RHEA-COMP:17340"/>
        <dbReference type="ChEBI" id="CHEBI:33019"/>
        <dbReference type="ChEBI" id="CHEBI:61560"/>
        <dbReference type="ChEBI" id="CHEBI:173112"/>
        <dbReference type="EC" id="2.7.7.7"/>
    </reaction>
</comment>
<dbReference type="AlphaFoldDB" id="A0A5M6I9U0"/>
<dbReference type="InterPro" id="IPR001126">
    <property type="entry name" value="UmuC"/>
</dbReference>
<evidence type="ECO:0000256" key="2">
    <source>
        <dbReference type="ARBA" id="ARBA00011245"/>
    </source>
</evidence>
<sequence length="518" mass="56012">MRRVLFLWLPRFATDRATRAGTPSAGPREAPFALVTETGTTATLYAVNRPAETAGVFANRPLTDARAACPTLATRPADPAADTAALGALATWATRYTPWTAIEGPGPGGEGGLWLDITGCAHLLGGEESLARDLRTRVRAAGFTTVRLGLADTQGAAWAAARFLADDTTEPPGVAHLPEGAQRQLLMGLPVEALRLPADVCETLRRLGLTRIGDLAALPRAPLAARLGTVVAQRLDQALGHAPEPFTPRPPADPWREALAFAEPIGRTEDIAHAIATLCRAFQPRLERRRHGARRLVLEMARVDGTMIHRAVGTSRPTRDPQALARLFQETLDGLDVGFGIEAMVLTLTAVQPLEATQIEAAPESAPAGVGRSGQADDAIALLFDRLRTRLGTTQVVRPIPHPSHVPESAVTTTDRRPGGAPALWPATALRPPRLLAPEPVDVLTDGRPPTRFRWRRQVWTVARAEGPERLVPEWWHGAEAPAPDRIRDLWRIEDPGGHRLWLAHEANARWCVRGVFP</sequence>
<dbReference type="Gene3D" id="3.40.1170.60">
    <property type="match status" value="1"/>
</dbReference>
<dbReference type="SUPFAM" id="SSF56672">
    <property type="entry name" value="DNA/RNA polymerases"/>
    <property type="match status" value="1"/>
</dbReference>
<evidence type="ECO:0000259" key="9">
    <source>
        <dbReference type="Pfam" id="PF11799"/>
    </source>
</evidence>
<dbReference type="Pfam" id="PF00817">
    <property type="entry name" value="IMS"/>
    <property type="match status" value="1"/>
</dbReference>
<dbReference type="PANTHER" id="PTHR35369">
    <property type="entry name" value="BLR3025 PROTEIN-RELATED"/>
    <property type="match status" value="1"/>
</dbReference>
<evidence type="ECO:0000256" key="4">
    <source>
        <dbReference type="ARBA" id="ARBA00022763"/>
    </source>
</evidence>
<dbReference type="InterPro" id="IPR050356">
    <property type="entry name" value="SulA_CellDiv_inhibitor"/>
</dbReference>
<evidence type="ECO:0000259" key="8">
    <source>
        <dbReference type="Pfam" id="PF00817"/>
    </source>
</evidence>
<dbReference type="Gene3D" id="3.30.70.270">
    <property type="match status" value="1"/>
</dbReference>
<dbReference type="Pfam" id="PF11799">
    <property type="entry name" value="IMS_C"/>
    <property type="match status" value="1"/>
</dbReference>
<dbReference type="InterPro" id="IPR043502">
    <property type="entry name" value="DNA/RNA_pol_sf"/>
</dbReference>
<comment type="similarity">
    <text evidence="1">Belongs to the DNA polymerase type-Y family.</text>
</comment>
<feature type="region of interest" description="Disordered" evidence="7">
    <location>
        <begin position="398"/>
        <end position="419"/>
    </location>
</feature>
<evidence type="ECO:0000256" key="1">
    <source>
        <dbReference type="ARBA" id="ARBA00010945"/>
    </source>
</evidence>
<dbReference type="Proteomes" id="UP000324065">
    <property type="component" value="Unassembled WGS sequence"/>
</dbReference>
<dbReference type="GO" id="GO:0006281">
    <property type="term" value="P:DNA repair"/>
    <property type="evidence" value="ECO:0007669"/>
    <property type="project" value="InterPro"/>
</dbReference>
<accession>A0A5M6I9U0</accession>
<evidence type="ECO:0000256" key="3">
    <source>
        <dbReference type="ARBA" id="ARBA00012417"/>
    </source>
</evidence>
<name>A0A5M6I9U0_9PROT</name>
<evidence type="ECO:0000256" key="7">
    <source>
        <dbReference type="SAM" id="MobiDB-lite"/>
    </source>
</evidence>
<dbReference type="OrthoDB" id="9788640at2"/>
<protein>
    <recommendedName>
        <fullName evidence="3">DNA-directed DNA polymerase</fullName>
        <ecNumber evidence="3">2.7.7.7</ecNumber>
    </recommendedName>
</protein>
<feature type="domain" description="DNA polymerase Y-family little finger" evidence="9">
    <location>
        <begin position="261"/>
        <end position="359"/>
    </location>
</feature>
<evidence type="ECO:0000256" key="5">
    <source>
        <dbReference type="ARBA" id="ARBA00025589"/>
    </source>
</evidence>